<feature type="region of interest" description="Disordered" evidence="1">
    <location>
        <begin position="66"/>
        <end position="179"/>
    </location>
</feature>
<proteinExistence type="predicted"/>
<dbReference type="InParanoid" id="A0A165BRY1"/>
<dbReference type="GeneID" id="63830337"/>
<dbReference type="Proteomes" id="UP000076871">
    <property type="component" value="Unassembled WGS sequence"/>
</dbReference>
<organism evidence="2 3">
    <name type="scientific">Laetiporus sulphureus 93-53</name>
    <dbReference type="NCBI Taxonomy" id="1314785"/>
    <lineage>
        <taxon>Eukaryota</taxon>
        <taxon>Fungi</taxon>
        <taxon>Dikarya</taxon>
        <taxon>Basidiomycota</taxon>
        <taxon>Agaricomycotina</taxon>
        <taxon>Agaricomycetes</taxon>
        <taxon>Polyporales</taxon>
        <taxon>Laetiporus</taxon>
    </lineage>
</organism>
<dbReference type="OrthoDB" id="3171385at2759"/>
<feature type="compositionally biased region" description="Polar residues" evidence="1">
    <location>
        <begin position="100"/>
        <end position="148"/>
    </location>
</feature>
<dbReference type="RefSeq" id="XP_040759282.1">
    <property type="nucleotide sequence ID" value="XM_040913309.1"/>
</dbReference>
<protein>
    <submittedName>
        <fullName evidence="2">Uncharacterized protein</fullName>
    </submittedName>
</protein>
<evidence type="ECO:0000256" key="1">
    <source>
        <dbReference type="SAM" id="MobiDB-lite"/>
    </source>
</evidence>
<sequence>MSAAVARNGLCDNCHQKPKFGGHPFCSKTCAAQANTNLCVQCRQKPKYKNYDYCGKTCAAQAKAKAHQKPNGGNTNTAPRAPAHKTAAPTTAVAPAKAQQWPSSRPPAQQSHFKAQIPQPSSAHFTVEVTSSREPSVTPGNSSTQTGRQFHASLQGAYHRGSSTASGDAGTAMERSDDDDLMTFSPTYPPARGTKAVPKRTQVTCAIPGCDKPVYIDASGMQTSDYCSMRHREEAVKSGFAEPCIMCGKWPQTKGDYFCSKTCRDESLSK</sequence>
<dbReference type="AlphaFoldDB" id="A0A165BRY1"/>
<dbReference type="EMBL" id="KV427663">
    <property type="protein sequence ID" value="KZT01542.1"/>
    <property type="molecule type" value="Genomic_DNA"/>
</dbReference>
<reference evidence="2 3" key="1">
    <citation type="journal article" date="2016" name="Mol. Biol. Evol.">
        <title>Comparative Genomics of Early-Diverging Mushroom-Forming Fungi Provides Insights into the Origins of Lignocellulose Decay Capabilities.</title>
        <authorList>
            <person name="Nagy L.G."/>
            <person name="Riley R."/>
            <person name="Tritt A."/>
            <person name="Adam C."/>
            <person name="Daum C."/>
            <person name="Floudas D."/>
            <person name="Sun H."/>
            <person name="Yadav J.S."/>
            <person name="Pangilinan J."/>
            <person name="Larsson K.H."/>
            <person name="Matsuura K."/>
            <person name="Barry K."/>
            <person name="Labutti K."/>
            <person name="Kuo R."/>
            <person name="Ohm R.A."/>
            <person name="Bhattacharya S.S."/>
            <person name="Shirouzu T."/>
            <person name="Yoshinaga Y."/>
            <person name="Martin F.M."/>
            <person name="Grigoriev I.V."/>
            <person name="Hibbett D.S."/>
        </authorList>
    </citation>
    <scope>NUCLEOTIDE SEQUENCE [LARGE SCALE GENOMIC DNA]</scope>
    <source>
        <strain evidence="2 3">93-53</strain>
    </source>
</reference>
<feature type="compositionally biased region" description="Low complexity" evidence="1">
    <location>
        <begin position="77"/>
        <end position="98"/>
    </location>
</feature>
<name>A0A165BRY1_9APHY</name>
<evidence type="ECO:0000313" key="3">
    <source>
        <dbReference type="Proteomes" id="UP000076871"/>
    </source>
</evidence>
<accession>A0A165BRY1</accession>
<gene>
    <name evidence="2" type="ORF">LAESUDRAFT_763664</name>
</gene>
<dbReference type="STRING" id="1314785.A0A165BRY1"/>
<evidence type="ECO:0000313" key="2">
    <source>
        <dbReference type="EMBL" id="KZT01542.1"/>
    </source>
</evidence>
<keyword evidence="3" id="KW-1185">Reference proteome</keyword>